<feature type="transmembrane region" description="Helical" evidence="9">
    <location>
        <begin position="129"/>
        <end position="153"/>
    </location>
</feature>
<dbReference type="Pfam" id="PF01151">
    <property type="entry name" value="ELO"/>
    <property type="match status" value="1"/>
</dbReference>
<comment type="subcellular location">
    <subcellularLocation>
        <location evidence="1">Membrane</location>
        <topology evidence="1">Multi-pass membrane protein</topology>
    </subcellularLocation>
</comment>
<evidence type="ECO:0000256" key="3">
    <source>
        <dbReference type="ARBA" id="ARBA00022679"/>
    </source>
</evidence>
<dbReference type="PANTHER" id="PTHR11157:SF164">
    <property type="entry name" value="ELONGATION OF VERY LONG CHAIN FATTY ACIDS PROTEIN"/>
    <property type="match status" value="1"/>
</dbReference>
<keyword evidence="7 9" id="KW-0472">Membrane</keyword>
<dbReference type="Proteomes" id="UP000008030">
    <property type="component" value="Segment"/>
</dbReference>
<dbReference type="InterPro" id="IPR002076">
    <property type="entry name" value="ELO_fam"/>
</dbReference>
<name>Q0E514_SFAVA</name>
<evidence type="ECO:0000256" key="9">
    <source>
        <dbReference type="SAM" id="Phobius"/>
    </source>
</evidence>
<dbReference type="PANTHER" id="PTHR11157">
    <property type="entry name" value="FATTY ACID ACYL TRANSFERASE-RELATED"/>
    <property type="match status" value="1"/>
</dbReference>
<keyword evidence="2" id="KW-0444">Lipid biosynthesis</keyword>
<reference evidence="10 11" key="1">
    <citation type="journal article" date="2006" name="J. Virol.">
        <title>Genomic sequence of Spodoptera frugiperda Ascovirus 1a, an enveloped, double-stranded DNA insect virus that manipulates apoptosis for viral reproduction.</title>
        <authorList>
            <person name="Bideshi D.K."/>
            <person name="Demattei M.V."/>
            <person name="Rouleux-Bonnin F."/>
            <person name="Stasiak K."/>
            <person name="Tan Y."/>
            <person name="Bigot S."/>
            <person name="Bigot Y."/>
            <person name="Federici B.A."/>
        </authorList>
    </citation>
    <scope>NUCLEOTIDE SEQUENCE [LARGE SCALE GENOMIC DNA]</scope>
    <source>
        <strain evidence="11">SvAV-1a</strain>
    </source>
</reference>
<evidence type="ECO:0000256" key="2">
    <source>
        <dbReference type="ARBA" id="ARBA00022516"/>
    </source>
</evidence>
<proteinExistence type="predicted"/>
<dbReference type="EMBL" id="AM398843">
    <property type="protein sequence ID" value="CAL44687.1"/>
    <property type="molecule type" value="Genomic_DNA"/>
</dbReference>
<gene>
    <name evidence="10" type="primary">ORF087</name>
</gene>
<evidence type="ECO:0000256" key="8">
    <source>
        <dbReference type="SAM" id="MobiDB-lite"/>
    </source>
</evidence>
<sequence>MFLVFYVRPNIMRGRGPITCLKPLVIAYNAIQVFLNVTLLVWALKDFEMLRFTWRNVCLSPLDEIEYFDTLATLGWCYYMLKIIDLLDTMFFVLMKKQRHVSVLHVYHHVTMVFMTWVSLKYIPAYQNLYLATMNSAIHVVLYAYYFITSIGYRADVKFKRSVTVSQMTQFVCMIMINSYMITCQNHPSLLAFTLASTCNIAIFLALFINFYVHSYDIKGLRDGGAVNTRSTPSGQRGHDVGSIAAKQR</sequence>
<evidence type="ECO:0000313" key="10">
    <source>
        <dbReference type="EMBL" id="CAL44687.1"/>
    </source>
</evidence>
<keyword evidence="3" id="KW-0808">Transferase</keyword>
<feature type="transmembrane region" description="Helical" evidence="9">
    <location>
        <begin position="165"/>
        <end position="183"/>
    </location>
</feature>
<dbReference type="GO" id="GO:0019367">
    <property type="term" value="P:fatty acid elongation, saturated fatty acid"/>
    <property type="evidence" value="ECO:0007669"/>
    <property type="project" value="TreeGrafter"/>
</dbReference>
<accession>Q0E514</accession>
<dbReference type="KEGG" id="vg:4306214"/>
<feature type="transmembrane region" description="Helical" evidence="9">
    <location>
        <begin position="21"/>
        <end position="44"/>
    </location>
</feature>
<dbReference type="GO" id="GO:0030148">
    <property type="term" value="P:sphingolipid biosynthetic process"/>
    <property type="evidence" value="ECO:0007669"/>
    <property type="project" value="TreeGrafter"/>
</dbReference>
<feature type="transmembrane region" description="Helical" evidence="9">
    <location>
        <begin position="106"/>
        <end position="123"/>
    </location>
</feature>
<evidence type="ECO:0000313" key="11">
    <source>
        <dbReference type="Proteomes" id="UP000008030"/>
    </source>
</evidence>
<organism evidence="10 11">
    <name type="scientific">Spodoptera frugiperda ascovirus 1a</name>
    <name type="common">SfAV-1a</name>
    <dbReference type="NCBI Taxonomy" id="113370"/>
    <lineage>
        <taxon>Viruses</taxon>
        <taxon>Varidnaviria</taxon>
        <taxon>Bamfordvirae</taxon>
        <taxon>Nucleocytoviricota</taxon>
        <taxon>Megaviricetes</taxon>
        <taxon>Pimascovirales</taxon>
        <taxon>Pimascovirales incertae sedis</taxon>
        <taxon>Ascoviridae</taxon>
        <taxon>Ascovirus</taxon>
        <taxon>Ascovirus sfav1a</taxon>
    </lineage>
</organism>
<keyword evidence="6" id="KW-0443">Lipid metabolism</keyword>
<dbReference type="GO" id="GO:0034625">
    <property type="term" value="P:fatty acid elongation, monounsaturated fatty acid"/>
    <property type="evidence" value="ECO:0007669"/>
    <property type="project" value="TreeGrafter"/>
</dbReference>
<feature type="transmembrane region" description="Helical" evidence="9">
    <location>
        <begin position="189"/>
        <end position="213"/>
    </location>
</feature>
<organismHost>
    <name type="scientific">Spodoptera frugiperda</name>
    <name type="common">Fall armyworm</name>
    <dbReference type="NCBI Taxonomy" id="7108"/>
</organismHost>
<feature type="region of interest" description="Disordered" evidence="8">
    <location>
        <begin position="229"/>
        <end position="249"/>
    </location>
</feature>
<protein>
    <submittedName>
        <fullName evidence="10">28.8 kDa Fatty acid elongase</fullName>
    </submittedName>
</protein>
<dbReference type="GeneID" id="4306214"/>
<keyword evidence="11" id="KW-1185">Reference proteome</keyword>
<evidence type="ECO:0000256" key="6">
    <source>
        <dbReference type="ARBA" id="ARBA00023098"/>
    </source>
</evidence>
<evidence type="ECO:0000256" key="5">
    <source>
        <dbReference type="ARBA" id="ARBA00022989"/>
    </source>
</evidence>
<evidence type="ECO:0000256" key="4">
    <source>
        <dbReference type="ARBA" id="ARBA00022692"/>
    </source>
</evidence>
<dbReference type="GO" id="GO:0009922">
    <property type="term" value="F:fatty acid elongase activity"/>
    <property type="evidence" value="ECO:0007669"/>
    <property type="project" value="InterPro"/>
</dbReference>
<dbReference type="RefSeq" id="YP_762442.1">
    <property type="nucleotide sequence ID" value="NC_008361.1"/>
</dbReference>
<dbReference type="OrthoDB" id="26467at10239"/>
<keyword evidence="4 9" id="KW-0812">Transmembrane</keyword>
<dbReference type="GO" id="GO:0042761">
    <property type="term" value="P:very long-chain fatty acid biosynthetic process"/>
    <property type="evidence" value="ECO:0007669"/>
    <property type="project" value="TreeGrafter"/>
</dbReference>
<feature type="transmembrane region" description="Helical" evidence="9">
    <location>
        <begin position="71"/>
        <end position="94"/>
    </location>
</feature>
<evidence type="ECO:0000256" key="1">
    <source>
        <dbReference type="ARBA" id="ARBA00004141"/>
    </source>
</evidence>
<keyword evidence="5 9" id="KW-1133">Transmembrane helix</keyword>
<dbReference type="GO" id="GO:0034626">
    <property type="term" value="P:fatty acid elongation, polyunsaturated fatty acid"/>
    <property type="evidence" value="ECO:0007669"/>
    <property type="project" value="TreeGrafter"/>
</dbReference>
<evidence type="ECO:0000256" key="7">
    <source>
        <dbReference type="ARBA" id="ARBA00023136"/>
    </source>
</evidence>
<dbReference type="GO" id="GO:0016020">
    <property type="term" value="C:membrane"/>
    <property type="evidence" value="ECO:0007669"/>
    <property type="project" value="UniProtKB-SubCell"/>
</dbReference>